<dbReference type="Proteomes" id="UP000826656">
    <property type="component" value="Unassembled WGS sequence"/>
</dbReference>
<sequence>MSEHHLGLEDLGRKAGFLGFIVTTSVGKFLLHRICEGRELSCDSQYDGLRVREATCHIRKGLPTLGFKFARRLTAFAMLCA</sequence>
<comment type="caution">
    <text evidence="1">The sequence shown here is derived from an EMBL/GenBank/DDBJ whole genome shotgun (WGS) entry which is preliminary data.</text>
</comment>
<evidence type="ECO:0000313" key="2">
    <source>
        <dbReference type="Proteomes" id="UP000826656"/>
    </source>
</evidence>
<organism evidence="1 2">
    <name type="scientific">Solanum tuberosum</name>
    <name type="common">Potato</name>
    <dbReference type="NCBI Taxonomy" id="4113"/>
    <lineage>
        <taxon>Eukaryota</taxon>
        <taxon>Viridiplantae</taxon>
        <taxon>Streptophyta</taxon>
        <taxon>Embryophyta</taxon>
        <taxon>Tracheophyta</taxon>
        <taxon>Spermatophyta</taxon>
        <taxon>Magnoliopsida</taxon>
        <taxon>eudicotyledons</taxon>
        <taxon>Gunneridae</taxon>
        <taxon>Pentapetalae</taxon>
        <taxon>asterids</taxon>
        <taxon>lamiids</taxon>
        <taxon>Solanales</taxon>
        <taxon>Solanaceae</taxon>
        <taxon>Solanoideae</taxon>
        <taxon>Solaneae</taxon>
        <taxon>Solanum</taxon>
    </lineage>
</organism>
<protein>
    <submittedName>
        <fullName evidence="1">Uncharacterized protein</fullName>
    </submittedName>
</protein>
<keyword evidence="2" id="KW-1185">Reference proteome</keyword>
<accession>A0ABQ7W1E4</accession>
<name>A0ABQ7W1E4_SOLTU</name>
<reference evidence="1 2" key="1">
    <citation type="journal article" date="2021" name="bioRxiv">
        <title>Chromosome-scale and haplotype-resolved genome assembly of a tetraploid potato cultivar.</title>
        <authorList>
            <person name="Sun H."/>
            <person name="Jiao W.-B."/>
            <person name="Krause K."/>
            <person name="Campoy J.A."/>
            <person name="Goel M."/>
            <person name="Folz-Donahue K."/>
            <person name="Kukat C."/>
            <person name="Huettel B."/>
            <person name="Schneeberger K."/>
        </authorList>
    </citation>
    <scope>NUCLEOTIDE SEQUENCE [LARGE SCALE GENOMIC DNA]</scope>
    <source>
        <strain evidence="1">SolTubOtavaFocal</strain>
        <tissue evidence="1">Leaves</tissue>
    </source>
</reference>
<evidence type="ECO:0000313" key="1">
    <source>
        <dbReference type="EMBL" id="KAH0773865.1"/>
    </source>
</evidence>
<gene>
    <name evidence="1" type="ORF">KY290_011002</name>
</gene>
<proteinExistence type="predicted"/>
<dbReference type="EMBL" id="JAIVGD010000005">
    <property type="protein sequence ID" value="KAH0773865.1"/>
    <property type="molecule type" value="Genomic_DNA"/>
</dbReference>